<keyword evidence="6" id="KW-1185">Reference proteome</keyword>
<evidence type="ECO:0000313" key="5">
    <source>
        <dbReference type="EMBL" id="CBJ27350.1"/>
    </source>
</evidence>
<evidence type="ECO:0000256" key="3">
    <source>
        <dbReference type="SAM" id="MobiDB-lite"/>
    </source>
</evidence>
<dbReference type="Pfam" id="PF00501">
    <property type="entry name" value="AMP-binding"/>
    <property type="match status" value="1"/>
</dbReference>
<dbReference type="PANTHER" id="PTHR43272:SF33">
    <property type="entry name" value="AMP-BINDING DOMAIN-CONTAINING PROTEIN-RELATED"/>
    <property type="match status" value="1"/>
</dbReference>
<dbReference type="Proteomes" id="UP000002630">
    <property type="component" value="Linkage Group LG26"/>
</dbReference>
<dbReference type="OMA" id="EGEICCY"/>
<dbReference type="Pfam" id="PF23562">
    <property type="entry name" value="AMP-binding_C_3"/>
    <property type="match status" value="1"/>
</dbReference>
<dbReference type="Gene3D" id="3.40.50.12780">
    <property type="entry name" value="N-terminal domain of ligase-like"/>
    <property type="match status" value="1"/>
</dbReference>
<dbReference type="SUPFAM" id="SSF56801">
    <property type="entry name" value="Acetyl-CoA synthetase-like"/>
    <property type="match status" value="1"/>
</dbReference>
<dbReference type="STRING" id="2880.D7G5Q3"/>
<dbReference type="CDD" id="cd05907">
    <property type="entry name" value="VL_LC_FACS_like"/>
    <property type="match status" value="1"/>
</dbReference>
<evidence type="ECO:0000313" key="6">
    <source>
        <dbReference type="Proteomes" id="UP000002630"/>
    </source>
</evidence>
<accession>D7G5Q3</accession>
<organism evidence="5 6">
    <name type="scientific">Ectocarpus siliculosus</name>
    <name type="common">Brown alga</name>
    <name type="synonym">Conferva siliculosa</name>
    <dbReference type="NCBI Taxonomy" id="2880"/>
    <lineage>
        <taxon>Eukaryota</taxon>
        <taxon>Sar</taxon>
        <taxon>Stramenopiles</taxon>
        <taxon>Ochrophyta</taxon>
        <taxon>PX clade</taxon>
        <taxon>Phaeophyceae</taxon>
        <taxon>Ectocarpales</taxon>
        <taxon>Ectocarpaceae</taxon>
        <taxon>Ectocarpus</taxon>
    </lineage>
</organism>
<dbReference type="InParanoid" id="D7G5Q3"/>
<dbReference type="PROSITE" id="PS00455">
    <property type="entry name" value="AMP_BINDING"/>
    <property type="match status" value="1"/>
</dbReference>
<gene>
    <name evidence="5" type="primary">LACS</name>
    <name evidence="5" type="ORF">Esi_0067_0029</name>
</gene>
<reference evidence="5 6" key="1">
    <citation type="journal article" date="2010" name="Nature">
        <title>The Ectocarpus genome and the independent evolution of multicellularity in brown algae.</title>
        <authorList>
            <person name="Cock J.M."/>
            <person name="Sterck L."/>
            <person name="Rouze P."/>
            <person name="Scornet D."/>
            <person name="Allen A.E."/>
            <person name="Amoutzias G."/>
            <person name="Anthouard V."/>
            <person name="Artiguenave F."/>
            <person name="Aury J.M."/>
            <person name="Badger J.H."/>
            <person name="Beszteri B."/>
            <person name="Billiau K."/>
            <person name="Bonnet E."/>
            <person name="Bothwell J.H."/>
            <person name="Bowler C."/>
            <person name="Boyen C."/>
            <person name="Brownlee C."/>
            <person name="Carrano C.J."/>
            <person name="Charrier B."/>
            <person name="Cho G.Y."/>
            <person name="Coelho S.M."/>
            <person name="Collen J."/>
            <person name="Corre E."/>
            <person name="Da Silva C."/>
            <person name="Delage L."/>
            <person name="Delaroque N."/>
            <person name="Dittami S.M."/>
            <person name="Doulbeau S."/>
            <person name="Elias M."/>
            <person name="Farnham G."/>
            <person name="Gachon C.M."/>
            <person name="Gschloessl B."/>
            <person name="Heesch S."/>
            <person name="Jabbari K."/>
            <person name="Jubin C."/>
            <person name="Kawai H."/>
            <person name="Kimura K."/>
            <person name="Kloareg B."/>
            <person name="Kupper F.C."/>
            <person name="Lang D."/>
            <person name="Le Bail A."/>
            <person name="Leblanc C."/>
            <person name="Lerouge P."/>
            <person name="Lohr M."/>
            <person name="Lopez P.J."/>
            <person name="Martens C."/>
            <person name="Maumus F."/>
            <person name="Michel G."/>
            <person name="Miranda-Saavedra D."/>
            <person name="Morales J."/>
            <person name="Moreau H."/>
            <person name="Motomura T."/>
            <person name="Nagasato C."/>
            <person name="Napoli C.A."/>
            <person name="Nelson D.R."/>
            <person name="Nyvall-Collen P."/>
            <person name="Peters A.F."/>
            <person name="Pommier C."/>
            <person name="Potin P."/>
            <person name="Poulain J."/>
            <person name="Quesneville H."/>
            <person name="Read B."/>
            <person name="Rensing S.A."/>
            <person name="Ritter A."/>
            <person name="Rousvoal S."/>
            <person name="Samanta M."/>
            <person name="Samson G."/>
            <person name="Schroeder D.C."/>
            <person name="Segurens B."/>
            <person name="Strittmatter M."/>
            <person name="Tonon T."/>
            <person name="Tregear J.W."/>
            <person name="Valentin K."/>
            <person name="von Dassow P."/>
            <person name="Yamagishi T."/>
            <person name="Van de Peer Y."/>
            <person name="Wincker P."/>
        </authorList>
    </citation>
    <scope>NUCLEOTIDE SEQUENCE [LARGE SCALE GENOMIC DNA]</scope>
    <source>
        <strain evidence="6">Ec32 / CCAP1310/4</strain>
    </source>
</reference>
<dbReference type="InterPro" id="IPR020845">
    <property type="entry name" value="AMP-binding_CS"/>
</dbReference>
<evidence type="ECO:0000259" key="4">
    <source>
        <dbReference type="Pfam" id="PF00501"/>
    </source>
</evidence>
<protein>
    <submittedName>
        <fullName evidence="5">Long chain acyl-coA synthetase</fullName>
    </submittedName>
</protein>
<dbReference type="PANTHER" id="PTHR43272">
    <property type="entry name" value="LONG-CHAIN-FATTY-ACID--COA LIGASE"/>
    <property type="match status" value="1"/>
</dbReference>
<dbReference type="AlphaFoldDB" id="D7G5Q3"/>
<dbReference type="OrthoDB" id="1700726at2759"/>
<dbReference type="GO" id="GO:0004467">
    <property type="term" value="F:long-chain fatty acid-CoA ligase activity"/>
    <property type="evidence" value="ECO:0007669"/>
    <property type="project" value="TreeGrafter"/>
</dbReference>
<dbReference type="GO" id="GO:0005524">
    <property type="term" value="F:ATP binding"/>
    <property type="evidence" value="ECO:0007669"/>
    <property type="project" value="UniProtKB-KW"/>
</dbReference>
<name>D7G5Q3_ECTSI</name>
<sequence length="694" mass="76608">MQATLRLGGSSVARGLPRRPRPPSLAALSSAWADPTPCSHNGFAGTSAVALGSRHHFGSKAAAASPPVHATPHYMDYDTLVDMHLITRQSFGNRPLFGTQKGDKDSPFEWLTYKEFGKQVDRCRAALAGLGITHGDTVGIISNNREEWAVCAYATYSLGAVFVPMYEEQRPEDWRYILEDSGAKCLFVATKGIYRETFHFAGVQGNVQNVFCFDQPAGQPGSFKDLIDTNAEEKVPAYIPDPSELATLIYTSGTTGKPKGVMLSHGNIISNIVGIRAILPDDLVSCHDRSLSFLPWAHCYGQTAELHALMAHGASMGISRDVTALLDQLAEVKPTLLYAVPQLFKRVCDAIHAKVAESSPAKQYLFKRSLQMAHRRRKHIEAGEPVGAALELQHRLLDQAVLSKIRDRFGGNLKVSFVGGAATNMEVLNFFENIDIKILEGYGLTETSPMVTVNTPEQKFRRLGSTGRCLADVNVKIMMGGEEMPAGEEGEVCVSGPNVMQGYNNLPEASSEVLFDLDGQRYFRTGDLGRMDDGTYLRITGRIKEQYKLENGKYVVPGPIEAAMTSSTYITQALVFGDNRPFNVALVFPDWNLVRSWAESKGRANDGTSLEELASMDVVKNLIAGEIALSLDGFKKYEMPRTFELLEEGFTKENNMQTQKLSTKRHVVIKHYHDTLMHMYGDRVHHNHLQEQAA</sequence>
<dbReference type="GO" id="GO:0016020">
    <property type="term" value="C:membrane"/>
    <property type="evidence" value="ECO:0007669"/>
    <property type="project" value="TreeGrafter"/>
</dbReference>
<keyword evidence="1" id="KW-0547">Nucleotide-binding</keyword>
<evidence type="ECO:0000256" key="2">
    <source>
        <dbReference type="ARBA" id="ARBA00022840"/>
    </source>
</evidence>
<keyword evidence="2" id="KW-0067">ATP-binding</keyword>
<dbReference type="EMBL" id="FN648894">
    <property type="protein sequence ID" value="CBJ27350.1"/>
    <property type="molecule type" value="Genomic_DNA"/>
</dbReference>
<feature type="region of interest" description="Disordered" evidence="3">
    <location>
        <begin position="1"/>
        <end position="28"/>
    </location>
</feature>
<feature type="domain" description="AMP-dependent synthetase/ligase" evidence="4">
    <location>
        <begin position="108"/>
        <end position="503"/>
    </location>
</feature>
<dbReference type="InterPro" id="IPR000873">
    <property type="entry name" value="AMP-dep_synth/lig_dom"/>
</dbReference>
<dbReference type="EMBL" id="FN649751">
    <property type="protein sequence ID" value="CBJ27350.1"/>
    <property type="molecule type" value="Genomic_DNA"/>
</dbReference>
<evidence type="ECO:0000256" key="1">
    <source>
        <dbReference type="ARBA" id="ARBA00022741"/>
    </source>
</evidence>
<dbReference type="InterPro" id="IPR042099">
    <property type="entry name" value="ANL_N_sf"/>
</dbReference>
<proteinExistence type="predicted"/>